<feature type="site" description="Important for substrate specificity" evidence="3">
    <location>
        <position position="69"/>
    </location>
</feature>
<proteinExistence type="inferred from homology"/>
<keyword evidence="3" id="KW-0963">Cytoplasm</keyword>
<accession>A0ABS4KJZ5</accession>
<name>A0ABS4KJZ5_9FIRM</name>
<evidence type="ECO:0000256" key="2">
    <source>
        <dbReference type="ARBA" id="ARBA00022801"/>
    </source>
</evidence>
<keyword evidence="5" id="KW-1185">Reference proteome</keyword>
<comment type="catalytic activity">
    <reaction evidence="3">
        <text>dTTP + H2O = dTMP + diphosphate + H(+)</text>
        <dbReference type="Rhea" id="RHEA:28534"/>
        <dbReference type="ChEBI" id="CHEBI:15377"/>
        <dbReference type="ChEBI" id="CHEBI:15378"/>
        <dbReference type="ChEBI" id="CHEBI:33019"/>
        <dbReference type="ChEBI" id="CHEBI:37568"/>
        <dbReference type="ChEBI" id="CHEBI:63528"/>
        <dbReference type="EC" id="3.6.1.9"/>
    </reaction>
</comment>
<protein>
    <recommendedName>
        <fullName evidence="3">dTTP/UTP pyrophosphatase</fullName>
        <shortName evidence="3">dTTPase/UTPase</shortName>
        <ecNumber evidence="3">3.6.1.9</ecNumber>
    </recommendedName>
    <alternativeName>
        <fullName evidence="3">Nucleoside triphosphate pyrophosphatase</fullName>
    </alternativeName>
    <alternativeName>
        <fullName evidence="3">Nucleotide pyrophosphatase</fullName>
        <shortName evidence="3">Nucleotide PPase</shortName>
    </alternativeName>
</protein>
<feature type="active site" description="Proton acceptor" evidence="3">
    <location>
        <position position="68"/>
    </location>
</feature>
<dbReference type="PIRSF" id="PIRSF006305">
    <property type="entry name" value="Maf"/>
    <property type="match status" value="1"/>
</dbReference>
<sequence>MKLILGSGSPRRKDILNLFNLRYDVEISNVEESINESFSPQINSMYNAYIKGADIKNKNKDCIVLAADTIVQLEGRILLKPKSEDEAVFMLKSLSGKSHSVITGFAILSDTKKYVDYVETKVMFKEFDDIMISKYVNTGEPLDKAGAYGIQGMGSILVEKITGDYFNVVGLPISKVADVLKTHFDFDVF</sequence>
<feature type="site" description="Important for substrate specificity" evidence="3">
    <location>
        <position position="11"/>
    </location>
</feature>
<dbReference type="RefSeq" id="WP_209661163.1">
    <property type="nucleotide sequence ID" value="NZ_JAGGLI010000021.1"/>
</dbReference>
<dbReference type="Gene3D" id="3.90.950.10">
    <property type="match status" value="1"/>
</dbReference>
<comment type="cofactor">
    <cofactor evidence="1 3">
        <name>a divalent metal cation</name>
        <dbReference type="ChEBI" id="CHEBI:60240"/>
    </cofactor>
</comment>
<organism evidence="4 5">
    <name type="scientific">Acetoanaerobium pronyense</name>
    <dbReference type="NCBI Taxonomy" id="1482736"/>
    <lineage>
        <taxon>Bacteria</taxon>
        <taxon>Bacillati</taxon>
        <taxon>Bacillota</taxon>
        <taxon>Clostridia</taxon>
        <taxon>Peptostreptococcales</taxon>
        <taxon>Filifactoraceae</taxon>
        <taxon>Acetoanaerobium</taxon>
    </lineage>
</organism>
<evidence type="ECO:0000313" key="5">
    <source>
        <dbReference type="Proteomes" id="UP001314903"/>
    </source>
</evidence>
<dbReference type="Proteomes" id="UP001314903">
    <property type="component" value="Unassembled WGS sequence"/>
</dbReference>
<evidence type="ECO:0000256" key="3">
    <source>
        <dbReference type="HAMAP-Rule" id="MF_00528"/>
    </source>
</evidence>
<dbReference type="EC" id="3.6.1.9" evidence="3"/>
<comment type="caution">
    <text evidence="3">Lacks conserved residue(s) required for the propagation of feature annotation.</text>
</comment>
<dbReference type="PANTHER" id="PTHR43213:SF5">
    <property type="entry name" value="BIFUNCTIONAL DTTP_UTP PYROPHOSPHATASE_METHYLTRANSFERASE PROTEIN-RELATED"/>
    <property type="match status" value="1"/>
</dbReference>
<dbReference type="CDD" id="cd00555">
    <property type="entry name" value="Maf"/>
    <property type="match status" value="1"/>
</dbReference>
<feature type="site" description="Important for substrate specificity" evidence="3">
    <location>
        <position position="151"/>
    </location>
</feature>
<dbReference type="InterPro" id="IPR029001">
    <property type="entry name" value="ITPase-like_fam"/>
</dbReference>
<keyword evidence="3" id="KW-0546">Nucleotide metabolism</keyword>
<dbReference type="HAMAP" id="MF_00528">
    <property type="entry name" value="Maf"/>
    <property type="match status" value="1"/>
</dbReference>
<dbReference type="InterPro" id="IPR003697">
    <property type="entry name" value="Maf-like"/>
</dbReference>
<dbReference type="SUPFAM" id="SSF52972">
    <property type="entry name" value="ITPase-like"/>
    <property type="match status" value="1"/>
</dbReference>
<dbReference type="NCBIfam" id="TIGR00172">
    <property type="entry name" value="maf"/>
    <property type="match status" value="1"/>
</dbReference>
<gene>
    <name evidence="4" type="ORF">J2Z35_001907</name>
</gene>
<evidence type="ECO:0000313" key="4">
    <source>
        <dbReference type="EMBL" id="MBP2028108.1"/>
    </source>
</evidence>
<comment type="subcellular location">
    <subcellularLocation>
        <location evidence="3">Cytoplasm</location>
    </subcellularLocation>
</comment>
<comment type="caution">
    <text evidence="4">The sequence shown here is derived from an EMBL/GenBank/DDBJ whole genome shotgun (WGS) entry which is preliminary data.</text>
</comment>
<comment type="function">
    <text evidence="3">Nucleoside triphosphate pyrophosphatase that hydrolyzes dTTP and UTP. May have a dual role in cell division arrest and in preventing the incorporation of modified nucleotides into cellular nucleic acids.</text>
</comment>
<dbReference type="PANTHER" id="PTHR43213">
    <property type="entry name" value="BIFUNCTIONAL DTTP/UTP PYROPHOSPHATASE/METHYLTRANSFERASE PROTEIN-RELATED"/>
    <property type="match status" value="1"/>
</dbReference>
<dbReference type="Pfam" id="PF02545">
    <property type="entry name" value="Maf"/>
    <property type="match status" value="1"/>
</dbReference>
<comment type="catalytic activity">
    <reaction evidence="3">
        <text>UTP + H2O = UMP + diphosphate + H(+)</text>
        <dbReference type="Rhea" id="RHEA:29395"/>
        <dbReference type="ChEBI" id="CHEBI:15377"/>
        <dbReference type="ChEBI" id="CHEBI:15378"/>
        <dbReference type="ChEBI" id="CHEBI:33019"/>
        <dbReference type="ChEBI" id="CHEBI:46398"/>
        <dbReference type="ChEBI" id="CHEBI:57865"/>
        <dbReference type="EC" id="3.6.1.9"/>
    </reaction>
</comment>
<reference evidence="4 5" key="1">
    <citation type="submission" date="2021-03" db="EMBL/GenBank/DDBJ databases">
        <title>Genomic Encyclopedia of Type Strains, Phase IV (KMG-IV): sequencing the most valuable type-strain genomes for metagenomic binning, comparative biology and taxonomic classification.</title>
        <authorList>
            <person name="Goeker M."/>
        </authorList>
    </citation>
    <scope>NUCLEOTIDE SEQUENCE [LARGE SCALE GENOMIC DNA]</scope>
    <source>
        <strain evidence="4 5">DSM 27512</strain>
    </source>
</reference>
<comment type="similarity">
    <text evidence="3">Belongs to the Maf family. YhdE subfamily.</text>
</comment>
<keyword evidence="2 3" id="KW-0378">Hydrolase</keyword>
<evidence type="ECO:0000256" key="1">
    <source>
        <dbReference type="ARBA" id="ARBA00001968"/>
    </source>
</evidence>
<dbReference type="EMBL" id="JAGGLI010000021">
    <property type="protein sequence ID" value="MBP2028108.1"/>
    <property type="molecule type" value="Genomic_DNA"/>
</dbReference>